<gene>
    <name evidence="1" type="ORF">J1M35_08970</name>
</gene>
<organism evidence="1 2">
    <name type="scientific">Ottowia testudinis</name>
    <dbReference type="NCBI Taxonomy" id="2816950"/>
    <lineage>
        <taxon>Bacteria</taxon>
        <taxon>Pseudomonadati</taxon>
        <taxon>Pseudomonadota</taxon>
        <taxon>Betaproteobacteria</taxon>
        <taxon>Burkholderiales</taxon>
        <taxon>Comamonadaceae</taxon>
        <taxon>Ottowia</taxon>
    </lineage>
</organism>
<name>A0A975CJM3_9BURK</name>
<proteinExistence type="predicted"/>
<dbReference type="EMBL" id="CP071796">
    <property type="protein sequence ID" value="QTD46977.1"/>
    <property type="molecule type" value="Genomic_DNA"/>
</dbReference>
<dbReference type="Proteomes" id="UP000663903">
    <property type="component" value="Chromosome"/>
</dbReference>
<evidence type="ECO:0000313" key="1">
    <source>
        <dbReference type="EMBL" id="QTD46977.1"/>
    </source>
</evidence>
<dbReference type="RefSeq" id="WP_208010873.1">
    <property type="nucleotide sequence ID" value="NZ_CP071796.1"/>
</dbReference>
<keyword evidence="2" id="KW-1185">Reference proteome</keyword>
<sequence>MDSEALGLYIRATEFREKAAICAQSSPDFKLRFEQQYAQWAKRHAALLEKGSALASVQGLSGAQPGSIQSFAVMQAQILKTLPADDRERRCSELLDDLKE</sequence>
<reference evidence="1" key="1">
    <citation type="submission" date="2021-03" db="EMBL/GenBank/DDBJ databases">
        <title>Ottowia sp. 27C isolated from the cloaca of a Giant Asian pond turtle (Heosemys grandis).</title>
        <authorList>
            <person name="Spergser J."/>
            <person name="Busse H.-J."/>
        </authorList>
    </citation>
    <scope>NUCLEOTIDE SEQUENCE</scope>
    <source>
        <strain evidence="1">27C</strain>
    </source>
</reference>
<dbReference type="KEGG" id="otd:J1M35_08970"/>
<accession>A0A975CJM3</accession>
<evidence type="ECO:0000313" key="2">
    <source>
        <dbReference type="Proteomes" id="UP000663903"/>
    </source>
</evidence>
<dbReference type="AlphaFoldDB" id="A0A975CJM3"/>
<protein>
    <submittedName>
        <fullName evidence="1">Uncharacterized protein</fullName>
    </submittedName>
</protein>